<evidence type="ECO:0000256" key="3">
    <source>
        <dbReference type="ARBA" id="ARBA00022452"/>
    </source>
</evidence>
<dbReference type="Pfam" id="PF13715">
    <property type="entry name" value="CarbopepD_reg_2"/>
    <property type="match status" value="1"/>
</dbReference>
<evidence type="ECO:0000256" key="1">
    <source>
        <dbReference type="ARBA" id="ARBA00004571"/>
    </source>
</evidence>
<evidence type="ECO:0000313" key="15">
    <source>
        <dbReference type="EMBL" id="SMG40992.1"/>
    </source>
</evidence>
<dbReference type="InterPro" id="IPR000531">
    <property type="entry name" value="Beta-barrel_TonB"/>
</dbReference>
<keyword evidence="5 11" id="KW-0812">Transmembrane</keyword>
<dbReference type="AlphaFoldDB" id="A0A1X7KIX1"/>
<keyword evidence="6" id="KW-0408">Iron</keyword>
<gene>
    <name evidence="15" type="ORF">SAMN03080602_02931</name>
</gene>
<protein>
    <submittedName>
        <fullName evidence="15">TonB-linked outer membrane protein, SusC/RagA family</fullName>
    </submittedName>
</protein>
<dbReference type="Gene3D" id="2.40.170.20">
    <property type="entry name" value="TonB-dependent receptor, beta-barrel domain"/>
    <property type="match status" value="1"/>
</dbReference>
<keyword evidence="4" id="KW-0410">Iron transport</keyword>
<evidence type="ECO:0000256" key="2">
    <source>
        <dbReference type="ARBA" id="ARBA00022448"/>
    </source>
</evidence>
<feature type="domain" description="TonB-dependent receptor plug" evidence="14">
    <location>
        <begin position="130"/>
        <end position="238"/>
    </location>
</feature>
<evidence type="ECO:0000256" key="12">
    <source>
        <dbReference type="RuleBase" id="RU003357"/>
    </source>
</evidence>
<keyword evidence="3 11" id="KW-1134">Transmembrane beta strand</keyword>
<dbReference type="FunFam" id="2.170.130.10:FF:000008">
    <property type="entry name" value="SusC/RagA family TonB-linked outer membrane protein"/>
    <property type="match status" value="1"/>
</dbReference>
<dbReference type="InterPro" id="IPR023996">
    <property type="entry name" value="TonB-dep_OMP_SusC/RagA"/>
</dbReference>
<evidence type="ECO:0000256" key="7">
    <source>
        <dbReference type="ARBA" id="ARBA00023065"/>
    </source>
</evidence>
<accession>A0A1X7KIX1</accession>
<sequence>MLHVFALLFLCSSLANRVHGKVGGNPLLEPDYLSNSQIVVTGQVFSKADGSLLPGVNIVEKGTTNGVVTDFDGNFSINVNDGNAVLVISYIGHATLEVPINGKTSVTVSLVESATGLDEVIVLGYGSAKKSDLTGSVGQVSGAELTKSSGAVLQQALQGKVAGAQITQTSGSPGADLRVRIRGSNSVYYGNDPLYVIDGVPVSDGSLSYINPNDVESISVLKDASATAIYGARGANGVVMVTTKKGKEGATEVSIDYYSGVQTVAKTLDVLNAEEWATTARLFWTRFRNGGLLSRAFSEEEIANMGEGTNWQDEIYRTAPIQNYDISVRGGNDKTKFFVSGNYFDQQGIAINSRFQKGTLRVNLDHTINEKFSIGLHLTPSFIVNKPIDSDIIYQGIVQNPVLPVRKDDGSYTSQAQIWRTTGVYMSPEHQNPVQMAYERKNIVERSRLLSDLSINYNILTGLSYKSTFGLYLDNRTGSSFTPSYFESEITRGSNGSANRNQTSKFNWLHESVLNYNKDFSNHHLDVTAGFSAQSDRDDYFSTTTWEFANNSTGYYNLGAGNEPQNPSSYRNRSSLTSVLGRVNYSFDQKYLLTVSGRYDGSSRFGGNNQFGFFPSAALAWRVNQESFLEDVEFISNMKLRVSAGRTGNQSIPLYQNVQTYGIGSPVIFGNAEYTSIVPGSLVNNDLRWEKTDQFDLGLDLGFFGWDSNFDFTVDYYYKKTTDLLLNVQIPRQGGYSSLLKNIGSVENQGLELSTGLDLNLGEVRWNINGNISFNRNKVLQLSGSDKYFGSSINQRRVGVVQKNGGAASVVMEGQPLGVFWGNIFDGLWQTQEEYDNGHMANDSNSGPGFENWRDIDGNGVFEEGIDETVIGDPNPDYTFSLSSDLMYKDFDFGFSFYGTQGNDILNAYKIEGLSQVNNQNVISLLKEAWNGPGTGNLIPIVDRPAGRSGTYPNRAATNYIEDGSFIRLQNVTLGYTFKNLSFLKNARLYVTGENLFVVTGYSGYDPEVNSRGNDNTVLGVDDGVYPKARTIRIGAQLKF</sequence>
<name>A0A1X7KIX1_9FLAO</name>
<evidence type="ECO:0000256" key="9">
    <source>
        <dbReference type="ARBA" id="ARBA00023136"/>
    </source>
</evidence>
<organism evidence="15 16">
    <name type="scientific">Arenibacter troitsensis</name>
    <dbReference type="NCBI Taxonomy" id="188872"/>
    <lineage>
        <taxon>Bacteria</taxon>
        <taxon>Pseudomonadati</taxon>
        <taxon>Bacteroidota</taxon>
        <taxon>Flavobacteriia</taxon>
        <taxon>Flavobacteriales</taxon>
        <taxon>Flavobacteriaceae</taxon>
        <taxon>Arenibacter</taxon>
    </lineage>
</organism>
<evidence type="ECO:0000256" key="10">
    <source>
        <dbReference type="ARBA" id="ARBA00023237"/>
    </source>
</evidence>
<keyword evidence="7" id="KW-0406">Ion transport</keyword>
<dbReference type="NCBIfam" id="TIGR04057">
    <property type="entry name" value="SusC_RagA_signa"/>
    <property type="match status" value="1"/>
</dbReference>
<evidence type="ECO:0000259" key="14">
    <source>
        <dbReference type="Pfam" id="PF07715"/>
    </source>
</evidence>
<evidence type="ECO:0000313" key="16">
    <source>
        <dbReference type="Proteomes" id="UP000193420"/>
    </source>
</evidence>
<keyword evidence="16" id="KW-1185">Reference proteome</keyword>
<dbReference type="GO" id="GO:0006826">
    <property type="term" value="P:iron ion transport"/>
    <property type="evidence" value="ECO:0007669"/>
    <property type="project" value="UniProtKB-KW"/>
</dbReference>
<keyword evidence="2 11" id="KW-0813">Transport</keyword>
<dbReference type="EMBL" id="FXAO01000006">
    <property type="protein sequence ID" value="SMG40992.1"/>
    <property type="molecule type" value="Genomic_DNA"/>
</dbReference>
<dbReference type="PANTHER" id="PTHR32552:SF81">
    <property type="entry name" value="TONB-DEPENDENT OUTER MEMBRANE RECEPTOR"/>
    <property type="match status" value="1"/>
</dbReference>
<evidence type="ECO:0000256" key="11">
    <source>
        <dbReference type="PROSITE-ProRule" id="PRU01360"/>
    </source>
</evidence>
<comment type="similarity">
    <text evidence="11 12">Belongs to the TonB-dependent receptor family.</text>
</comment>
<dbReference type="InterPro" id="IPR012910">
    <property type="entry name" value="Plug_dom"/>
</dbReference>
<evidence type="ECO:0000256" key="5">
    <source>
        <dbReference type="ARBA" id="ARBA00022692"/>
    </source>
</evidence>
<proteinExistence type="inferred from homology"/>
<evidence type="ECO:0000256" key="6">
    <source>
        <dbReference type="ARBA" id="ARBA00023004"/>
    </source>
</evidence>
<dbReference type="Gene3D" id="2.60.40.1120">
    <property type="entry name" value="Carboxypeptidase-like, regulatory domain"/>
    <property type="match status" value="1"/>
</dbReference>
<evidence type="ECO:0000256" key="4">
    <source>
        <dbReference type="ARBA" id="ARBA00022496"/>
    </source>
</evidence>
<dbReference type="Pfam" id="PF00593">
    <property type="entry name" value="TonB_dep_Rec_b-barrel"/>
    <property type="match status" value="1"/>
</dbReference>
<keyword evidence="10 11" id="KW-0998">Cell outer membrane</keyword>
<dbReference type="NCBIfam" id="TIGR04056">
    <property type="entry name" value="OMP_RagA_SusC"/>
    <property type="match status" value="1"/>
</dbReference>
<reference evidence="16" key="1">
    <citation type="submission" date="2017-04" db="EMBL/GenBank/DDBJ databases">
        <authorList>
            <person name="Varghese N."/>
            <person name="Submissions S."/>
        </authorList>
    </citation>
    <scope>NUCLEOTIDE SEQUENCE [LARGE SCALE GENOMIC DNA]</scope>
    <source>
        <strain evidence="16">DSM 19835</strain>
    </source>
</reference>
<feature type="domain" description="TonB-dependent receptor-like beta-barrel" evidence="13">
    <location>
        <begin position="444"/>
        <end position="996"/>
    </location>
</feature>
<dbReference type="InterPro" id="IPR037066">
    <property type="entry name" value="Plug_dom_sf"/>
</dbReference>
<dbReference type="Gene3D" id="2.170.130.10">
    <property type="entry name" value="TonB-dependent receptor, plug domain"/>
    <property type="match status" value="1"/>
</dbReference>
<dbReference type="InterPro" id="IPR039426">
    <property type="entry name" value="TonB-dep_rcpt-like"/>
</dbReference>
<dbReference type="Proteomes" id="UP000193420">
    <property type="component" value="Unassembled WGS sequence"/>
</dbReference>
<dbReference type="PROSITE" id="PS52016">
    <property type="entry name" value="TONB_DEPENDENT_REC_3"/>
    <property type="match status" value="1"/>
</dbReference>
<evidence type="ECO:0000259" key="13">
    <source>
        <dbReference type="Pfam" id="PF00593"/>
    </source>
</evidence>
<keyword evidence="9 11" id="KW-0472">Membrane</keyword>
<dbReference type="SUPFAM" id="SSF49464">
    <property type="entry name" value="Carboxypeptidase regulatory domain-like"/>
    <property type="match status" value="1"/>
</dbReference>
<dbReference type="InterPro" id="IPR008969">
    <property type="entry name" value="CarboxyPept-like_regulatory"/>
</dbReference>
<dbReference type="GO" id="GO:0009279">
    <property type="term" value="C:cell outer membrane"/>
    <property type="evidence" value="ECO:0007669"/>
    <property type="project" value="UniProtKB-SubCell"/>
</dbReference>
<dbReference type="InterPro" id="IPR023997">
    <property type="entry name" value="TonB-dep_OMP_SusC/RagA_CS"/>
</dbReference>
<dbReference type="SUPFAM" id="SSF56935">
    <property type="entry name" value="Porins"/>
    <property type="match status" value="1"/>
</dbReference>
<keyword evidence="8 12" id="KW-0798">TonB box</keyword>
<evidence type="ECO:0000256" key="8">
    <source>
        <dbReference type="ARBA" id="ARBA00023077"/>
    </source>
</evidence>
<comment type="subcellular location">
    <subcellularLocation>
        <location evidence="1 11">Cell outer membrane</location>
        <topology evidence="1 11">Multi-pass membrane protein</topology>
    </subcellularLocation>
</comment>
<dbReference type="STRING" id="188872.SAMN03080602_02931"/>
<dbReference type="Pfam" id="PF07715">
    <property type="entry name" value="Plug"/>
    <property type="match status" value="1"/>
</dbReference>
<dbReference type="PANTHER" id="PTHR32552">
    <property type="entry name" value="FERRICHROME IRON RECEPTOR-RELATED"/>
    <property type="match status" value="1"/>
</dbReference>
<dbReference type="InterPro" id="IPR036942">
    <property type="entry name" value="Beta-barrel_TonB_sf"/>
</dbReference>